<dbReference type="PROSITE" id="PS50093">
    <property type="entry name" value="PKD"/>
    <property type="match status" value="1"/>
</dbReference>
<dbReference type="InterPro" id="IPR035986">
    <property type="entry name" value="PKD_dom_sf"/>
</dbReference>
<dbReference type="Pfam" id="PF18962">
    <property type="entry name" value="Por_Secre_tail"/>
    <property type="match status" value="1"/>
</dbReference>
<dbReference type="Gene3D" id="2.60.120.200">
    <property type="match status" value="1"/>
</dbReference>
<feature type="signal peptide" evidence="4">
    <location>
        <begin position="1"/>
        <end position="22"/>
    </location>
</feature>
<evidence type="ECO:0000256" key="1">
    <source>
        <dbReference type="ARBA" id="ARBA00022729"/>
    </source>
</evidence>
<protein>
    <submittedName>
        <fullName evidence="6">LamG-like jellyroll fold domain-containing protein</fullName>
    </submittedName>
</protein>
<dbReference type="NCBIfam" id="TIGR04183">
    <property type="entry name" value="Por_Secre_tail"/>
    <property type="match status" value="1"/>
</dbReference>
<dbReference type="SUPFAM" id="SSF49299">
    <property type="entry name" value="PKD domain"/>
    <property type="match status" value="1"/>
</dbReference>
<dbReference type="Proteomes" id="UP001596997">
    <property type="component" value="Unassembled WGS sequence"/>
</dbReference>
<dbReference type="CDD" id="cd15482">
    <property type="entry name" value="Sialidase_non-viral"/>
    <property type="match status" value="1"/>
</dbReference>
<dbReference type="Pfam" id="PF13385">
    <property type="entry name" value="Laminin_G_3"/>
    <property type="match status" value="1"/>
</dbReference>
<evidence type="ECO:0000256" key="2">
    <source>
        <dbReference type="ARBA" id="ARBA00022737"/>
    </source>
</evidence>
<dbReference type="Gene3D" id="2.60.40.10">
    <property type="entry name" value="Immunoglobulins"/>
    <property type="match status" value="1"/>
</dbReference>
<dbReference type="PANTHER" id="PTHR43739">
    <property type="entry name" value="XYLOGLUCANASE (EUROFUNG)"/>
    <property type="match status" value="1"/>
</dbReference>
<dbReference type="SUPFAM" id="SSF49899">
    <property type="entry name" value="Concanavalin A-like lectins/glucanases"/>
    <property type="match status" value="1"/>
</dbReference>
<dbReference type="InterPro" id="IPR013320">
    <property type="entry name" value="ConA-like_dom_sf"/>
</dbReference>
<proteinExistence type="predicted"/>
<keyword evidence="7" id="KW-1185">Reference proteome</keyword>
<reference evidence="7" key="1">
    <citation type="journal article" date="2019" name="Int. J. Syst. Evol. Microbiol.">
        <title>The Global Catalogue of Microorganisms (GCM) 10K type strain sequencing project: providing services to taxonomists for standard genome sequencing and annotation.</title>
        <authorList>
            <consortium name="The Broad Institute Genomics Platform"/>
            <consortium name="The Broad Institute Genome Sequencing Center for Infectious Disease"/>
            <person name="Wu L."/>
            <person name="Ma J."/>
        </authorList>
    </citation>
    <scope>NUCLEOTIDE SEQUENCE [LARGE SCALE GENOMIC DNA]</scope>
    <source>
        <strain evidence="7">CCUG 62114</strain>
    </source>
</reference>
<dbReference type="InterPro" id="IPR022409">
    <property type="entry name" value="PKD/Chitinase_dom"/>
</dbReference>
<dbReference type="SMART" id="SM00089">
    <property type="entry name" value="PKD"/>
    <property type="match status" value="1"/>
</dbReference>
<dbReference type="PANTHER" id="PTHR43739:SF5">
    <property type="entry name" value="EXO-ALPHA-SIALIDASE"/>
    <property type="match status" value="1"/>
</dbReference>
<feature type="domain" description="PKD" evidence="5">
    <location>
        <begin position="824"/>
        <end position="911"/>
    </location>
</feature>
<sequence length="1359" mass="150777">MKNQLMVLTTVLLILFSSNIIAQNKRQYVPKPKYKSLFKTIPIVSEEDPEWVKLLYSDSPNYKEISAAFSKYYKTQLFKKNTHTQNFKYFSRIVKNQDYLLENGDVYIPTVAEENLRKERVLQSRNSSSSINSNAWVTIGPFTTFNSGGATQKSSQVNAYTFSQSISNPNVLFVGTETSGVYKSIDKGLHWSSVGDQVFNDGGVGVVEIDPTNENIVYVGAGSKLYKTLDGGTTWSTLLNISQLDTHAITINPNNPNIVLIAGNKGLRRSTDGGTTWTTIYTDWCGDIQLKTDNPNTVFLVKSNPVKNISEFFKSIDGGVTFSLKGNGWFSPIGGVALSDGGARIGVTNADANRVYVILLGNENDSVDDNNYIGIYRSDDAGESWSTPYDGDNDGNPDNEPGGPYSEDHWCFTHFGVTTTGYDQGFYDLAIGVSDTNPDHLMVGSLNLFKSEDGGKRYTRWGGYGCTGCSPGYRHPDIQDIEFNGADVWVCSDGGIDYYDGNLNFIESRNTGVNGSAYWGFDQGWNFDVLVGGRYHNGNAAYYQTYGTGNFLSLGGGESATGYVNKGENRKVFHSDISGNEIPDVITGAITNIPGYSLYPNEHYVYSRRSEVTNDPRYWNILYLGKDNKLWKSTNSGKSFSVVKTFGSTDTDFVKAIEVSRKDPNIIFVTQNVGNSGKLWKSIDGGTNWTDVTIPANHQTMYLSLNTENELFLALNNGYNNTNKVFKSIDLGATWTNLSTPALDGEWIENIQVQNGTDGGVYLTSNKTIWYRNNSHSDWQLFSNGLPIHFRITKILPFYRDGKIRIAGNRGIWERNLFEISEPKAQPMVATKNVHCSREEVQFEDFSILNHAGATWQWQFPGATTVSSTSVRNPSVTYANSGTYDVTLTITDGNGKTDTKTVTQMISVGENYCSPEPNPEQALQCSENNHYAINSTINLTNITNFSCTAWVKPNGIQPDYSAIFSLSSGNNGPNKNALNFREGNNTLGIHWNNGYWWWDSNLVVPENEWSYVAITVTPTTISLYVNEQKHTWNINSVPFDLNQIILGSYYGWQSRNFKGQLEEVTFWKKTLSDQEVKLSRHLTKSDVSNPDLIAYYQFNHNSNGKVYDKKGTSDLVLNGDTNLVASDAPVGPGTSQLLNVTSGGIKDFSLANLSMTFPSSGNYPNGDIVVSKINILPSNLPATNVIDNTYWIVNNYGLNTNFTPLESISFSQIDNIDTINSNNIFMYKRASNAGLTTNWNTEAIGADSVNTNTAIFTNTATIDSFSQFFIGSDQALSISQEPKQYFSVYPNPVKNGEDIYFKGLKTKARFILFDGTGKEVIKTIIASTSKIPISNLSNGIYFYTVETNHNIYTGKILID</sequence>
<dbReference type="InterPro" id="IPR052025">
    <property type="entry name" value="Xyloglucanase_GH74"/>
</dbReference>
<dbReference type="InterPro" id="IPR015943">
    <property type="entry name" value="WD40/YVTN_repeat-like_dom_sf"/>
</dbReference>
<feature type="region of interest" description="Disordered" evidence="3">
    <location>
        <begin position="384"/>
        <end position="403"/>
    </location>
</feature>
<dbReference type="InterPro" id="IPR031778">
    <property type="entry name" value="Sortilin_N"/>
</dbReference>
<dbReference type="InterPro" id="IPR026444">
    <property type="entry name" value="Secre_tail"/>
</dbReference>
<keyword evidence="1 4" id="KW-0732">Signal</keyword>
<evidence type="ECO:0000256" key="3">
    <source>
        <dbReference type="SAM" id="MobiDB-lite"/>
    </source>
</evidence>
<dbReference type="EMBL" id="JBHTJM010000001">
    <property type="protein sequence ID" value="MFD0962416.1"/>
    <property type="molecule type" value="Genomic_DNA"/>
</dbReference>
<dbReference type="InterPro" id="IPR013783">
    <property type="entry name" value="Ig-like_fold"/>
</dbReference>
<evidence type="ECO:0000259" key="5">
    <source>
        <dbReference type="PROSITE" id="PS50093"/>
    </source>
</evidence>
<keyword evidence="2" id="KW-0677">Repeat</keyword>
<dbReference type="InterPro" id="IPR000601">
    <property type="entry name" value="PKD_dom"/>
</dbReference>
<feature type="chain" id="PRO_5047186952" evidence="4">
    <location>
        <begin position="23"/>
        <end position="1359"/>
    </location>
</feature>
<evidence type="ECO:0000313" key="7">
    <source>
        <dbReference type="Proteomes" id="UP001596997"/>
    </source>
</evidence>
<organism evidence="6 7">
    <name type="scientific">Pseudofulvibacter geojedonensis</name>
    <dbReference type="NCBI Taxonomy" id="1123758"/>
    <lineage>
        <taxon>Bacteria</taxon>
        <taxon>Pseudomonadati</taxon>
        <taxon>Bacteroidota</taxon>
        <taxon>Flavobacteriia</taxon>
        <taxon>Flavobacteriales</taxon>
        <taxon>Flavobacteriaceae</taxon>
        <taxon>Pseudofulvibacter</taxon>
    </lineage>
</organism>
<dbReference type="CDD" id="cd00146">
    <property type="entry name" value="PKD"/>
    <property type="match status" value="1"/>
</dbReference>
<name>A0ABW3HXY1_9FLAO</name>
<evidence type="ECO:0000256" key="4">
    <source>
        <dbReference type="SAM" id="SignalP"/>
    </source>
</evidence>
<comment type="caution">
    <text evidence="6">The sequence shown here is derived from an EMBL/GenBank/DDBJ whole genome shotgun (WGS) entry which is preliminary data.</text>
</comment>
<dbReference type="SUPFAM" id="SSF110296">
    <property type="entry name" value="Oligoxyloglucan reducing end-specific cellobiohydrolase"/>
    <property type="match status" value="2"/>
</dbReference>
<evidence type="ECO:0000313" key="6">
    <source>
        <dbReference type="EMBL" id="MFD0962416.1"/>
    </source>
</evidence>
<gene>
    <name evidence="6" type="ORF">ACFQ1O_00185</name>
</gene>
<dbReference type="Pfam" id="PF15902">
    <property type="entry name" value="Sortilin-Vps10"/>
    <property type="match status" value="1"/>
</dbReference>
<dbReference type="RefSeq" id="WP_377712060.1">
    <property type="nucleotide sequence ID" value="NZ_JBHTJM010000001.1"/>
</dbReference>
<dbReference type="Pfam" id="PF18911">
    <property type="entry name" value="PKD_4"/>
    <property type="match status" value="1"/>
</dbReference>
<accession>A0ABW3HXY1</accession>
<dbReference type="Gene3D" id="2.130.10.10">
    <property type="entry name" value="YVTN repeat-like/Quinoprotein amine dehydrogenase"/>
    <property type="match status" value="3"/>
</dbReference>